<organism evidence="1 2">
    <name type="scientific">Candidatus Blautia faecavium</name>
    <dbReference type="NCBI Taxonomy" id="2838487"/>
    <lineage>
        <taxon>Bacteria</taxon>
        <taxon>Bacillati</taxon>
        <taxon>Bacillota</taxon>
        <taxon>Clostridia</taxon>
        <taxon>Lachnospirales</taxon>
        <taxon>Lachnospiraceae</taxon>
        <taxon>Blautia</taxon>
    </lineage>
</organism>
<accession>A0A9D2LSF6</accession>
<sequence>MKWLKDKRQRLAVSLLAGFLAAALMAGGIGRPAGSGTLAWWGTIYPGFCFSEKKRVESAREEKDTVPKVKISFWLAQALDW</sequence>
<dbReference type="Proteomes" id="UP000823842">
    <property type="component" value="Unassembled WGS sequence"/>
</dbReference>
<reference evidence="1" key="1">
    <citation type="journal article" date="2021" name="PeerJ">
        <title>Extensive microbial diversity within the chicken gut microbiome revealed by metagenomics and culture.</title>
        <authorList>
            <person name="Gilroy R."/>
            <person name="Ravi A."/>
            <person name="Getino M."/>
            <person name="Pursley I."/>
            <person name="Horton D.L."/>
            <person name="Alikhan N.F."/>
            <person name="Baker D."/>
            <person name="Gharbi K."/>
            <person name="Hall N."/>
            <person name="Watson M."/>
            <person name="Adriaenssens E.M."/>
            <person name="Foster-Nyarko E."/>
            <person name="Jarju S."/>
            <person name="Secka A."/>
            <person name="Antonio M."/>
            <person name="Oren A."/>
            <person name="Chaudhuri R.R."/>
            <person name="La Ragione R."/>
            <person name="Hildebrand F."/>
            <person name="Pallen M.J."/>
        </authorList>
    </citation>
    <scope>NUCLEOTIDE SEQUENCE</scope>
    <source>
        <strain evidence="1">ChiSjej1B19-5720</strain>
    </source>
</reference>
<evidence type="ECO:0000313" key="1">
    <source>
        <dbReference type="EMBL" id="HJB28582.1"/>
    </source>
</evidence>
<dbReference type="EMBL" id="DWYZ01000141">
    <property type="protein sequence ID" value="HJB28582.1"/>
    <property type="molecule type" value="Genomic_DNA"/>
</dbReference>
<proteinExistence type="predicted"/>
<comment type="caution">
    <text evidence="1">The sequence shown here is derived from an EMBL/GenBank/DDBJ whole genome shotgun (WGS) entry which is preliminary data.</text>
</comment>
<name>A0A9D2LSF6_9FIRM</name>
<gene>
    <name evidence="1" type="ORF">IAA06_07280</name>
</gene>
<reference evidence="1" key="2">
    <citation type="submission" date="2021-04" db="EMBL/GenBank/DDBJ databases">
        <authorList>
            <person name="Gilroy R."/>
        </authorList>
    </citation>
    <scope>NUCLEOTIDE SEQUENCE</scope>
    <source>
        <strain evidence="1">ChiSjej1B19-5720</strain>
    </source>
</reference>
<evidence type="ECO:0000313" key="2">
    <source>
        <dbReference type="Proteomes" id="UP000823842"/>
    </source>
</evidence>
<protein>
    <submittedName>
        <fullName evidence="1">Uncharacterized protein</fullName>
    </submittedName>
</protein>
<dbReference type="AlphaFoldDB" id="A0A9D2LSF6"/>